<protein>
    <recommendedName>
        <fullName evidence="1">Thoeris anti-defense 2-like domain-containing protein</fullName>
    </recommendedName>
</protein>
<comment type="caution">
    <text evidence="2">The sequence shown here is derived from an EMBL/GenBank/DDBJ whole genome shotgun (WGS) entry which is preliminary data.</text>
</comment>
<feature type="domain" description="Thoeris anti-defense 2-like" evidence="1">
    <location>
        <begin position="6"/>
        <end position="74"/>
    </location>
</feature>
<dbReference type="EMBL" id="LAZR01060651">
    <property type="protein sequence ID" value="KKK65245.1"/>
    <property type="molecule type" value="Genomic_DNA"/>
</dbReference>
<organism evidence="2">
    <name type="scientific">marine sediment metagenome</name>
    <dbReference type="NCBI Taxonomy" id="412755"/>
    <lineage>
        <taxon>unclassified sequences</taxon>
        <taxon>metagenomes</taxon>
        <taxon>ecological metagenomes</taxon>
    </lineage>
</organism>
<name>A0A0F8XVE2_9ZZZZ</name>
<dbReference type="Pfam" id="PF11195">
    <property type="entry name" value="Tad2-like"/>
    <property type="match status" value="1"/>
</dbReference>
<sequence>MEQFGIGKAVKEMQNGKRVQREGWNGPDQYLELQVPDENSKMTLSYVYIQTVQGDLVPWLCSQTDLLATDWQLVA</sequence>
<evidence type="ECO:0000313" key="2">
    <source>
        <dbReference type="EMBL" id="KKK65245.1"/>
    </source>
</evidence>
<accession>A0A0F8XVE2</accession>
<evidence type="ECO:0000259" key="1">
    <source>
        <dbReference type="Pfam" id="PF11195"/>
    </source>
</evidence>
<reference evidence="2" key="1">
    <citation type="journal article" date="2015" name="Nature">
        <title>Complex archaea that bridge the gap between prokaryotes and eukaryotes.</title>
        <authorList>
            <person name="Spang A."/>
            <person name="Saw J.H."/>
            <person name="Jorgensen S.L."/>
            <person name="Zaremba-Niedzwiedzka K."/>
            <person name="Martijn J."/>
            <person name="Lind A.E."/>
            <person name="van Eijk R."/>
            <person name="Schleper C."/>
            <person name="Guy L."/>
            <person name="Ettema T.J."/>
        </authorList>
    </citation>
    <scope>NUCLEOTIDE SEQUENCE</scope>
</reference>
<proteinExistence type="predicted"/>
<gene>
    <name evidence="2" type="ORF">LCGC14_2976110</name>
</gene>
<dbReference type="InterPro" id="IPR021361">
    <property type="entry name" value="Tad2-like_dom"/>
</dbReference>
<dbReference type="AlphaFoldDB" id="A0A0F8XVE2"/>